<dbReference type="Pfam" id="PF00892">
    <property type="entry name" value="EamA"/>
    <property type="match status" value="2"/>
</dbReference>
<comment type="caution">
    <text evidence="8">The sequence shown here is derived from an EMBL/GenBank/DDBJ whole genome shotgun (WGS) entry which is preliminary data.</text>
</comment>
<evidence type="ECO:0000256" key="4">
    <source>
        <dbReference type="ARBA" id="ARBA00022989"/>
    </source>
</evidence>
<evidence type="ECO:0000313" key="8">
    <source>
        <dbReference type="EMBL" id="MFD1785851.1"/>
    </source>
</evidence>
<feature type="transmembrane region" description="Helical" evidence="6">
    <location>
        <begin position="60"/>
        <end position="82"/>
    </location>
</feature>
<gene>
    <name evidence="8" type="ORF">ACFSC0_20835</name>
</gene>
<sequence length="297" mass="31803">MPLRDFALLVGVCLLWALNNIISKLVVSDLATPPLFYAAVRFALVAAITLPWLFPAPRPLWRVVVVALLMGGGNFAVFFVGLKTSTPSAAAVVLQLGVPMTTLLSWLILGEKLRWRRGIGIALTFAGAMLVMWNPDGFAISVGLIYIALAAFLGSLGAVMMKQVEGVKPLQFQAWVGFSSIFPLTALTLWFEPGAHHAAIAAGWPFAAAVVFSAVVVSVIAHTAYYGLIQRHDANLISPLTLMTPLATILLGVLVTNDPFGWRMAAGTALALAGVLIIALRPNRVMPLLLAVRNRDQ</sequence>
<feature type="transmembrane region" description="Helical" evidence="6">
    <location>
        <begin position="115"/>
        <end position="133"/>
    </location>
</feature>
<dbReference type="InterPro" id="IPR050638">
    <property type="entry name" value="AA-Vitamin_Transporters"/>
</dbReference>
<proteinExistence type="inferred from homology"/>
<dbReference type="SUPFAM" id="SSF103481">
    <property type="entry name" value="Multidrug resistance efflux transporter EmrE"/>
    <property type="match status" value="2"/>
</dbReference>
<protein>
    <submittedName>
        <fullName evidence="8">DMT family transporter</fullName>
    </submittedName>
</protein>
<feature type="transmembrane region" description="Helical" evidence="6">
    <location>
        <begin position="203"/>
        <end position="229"/>
    </location>
</feature>
<dbReference type="EMBL" id="JBHUEY010000012">
    <property type="protein sequence ID" value="MFD1785851.1"/>
    <property type="molecule type" value="Genomic_DNA"/>
</dbReference>
<dbReference type="InterPro" id="IPR037185">
    <property type="entry name" value="EmrE-like"/>
</dbReference>
<dbReference type="RefSeq" id="WP_377283428.1">
    <property type="nucleotide sequence ID" value="NZ_JBHRSI010000009.1"/>
</dbReference>
<feature type="transmembrane region" description="Helical" evidence="6">
    <location>
        <begin position="172"/>
        <end position="191"/>
    </location>
</feature>
<feature type="domain" description="EamA" evidence="7">
    <location>
        <begin position="143"/>
        <end position="279"/>
    </location>
</feature>
<evidence type="ECO:0000256" key="2">
    <source>
        <dbReference type="ARBA" id="ARBA00007362"/>
    </source>
</evidence>
<dbReference type="Proteomes" id="UP001597237">
    <property type="component" value="Unassembled WGS sequence"/>
</dbReference>
<feature type="transmembrane region" description="Helical" evidence="6">
    <location>
        <begin position="33"/>
        <end position="53"/>
    </location>
</feature>
<evidence type="ECO:0000256" key="3">
    <source>
        <dbReference type="ARBA" id="ARBA00022692"/>
    </source>
</evidence>
<feature type="transmembrane region" description="Helical" evidence="6">
    <location>
        <begin position="139"/>
        <end position="160"/>
    </location>
</feature>
<dbReference type="PANTHER" id="PTHR32322">
    <property type="entry name" value="INNER MEMBRANE TRANSPORTER"/>
    <property type="match status" value="1"/>
</dbReference>
<feature type="transmembrane region" description="Helical" evidence="6">
    <location>
        <begin position="236"/>
        <end position="254"/>
    </location>
</feature>
<keyword evidence="4 6" id="KW-1133">Transmembrane helix</keyword>
<dbReference type="InterPro" id="IPR000620">
    <property type="entry name" value="EamA_dom"/>
</dbReference>
<evidence type="ECO:0000259" key="7">
    <source>
        <dbReference type="Pfam" id="PF00892"/>
    </source>
</evidence>
<keyword evidence="3 6" id="KW-0812">Transmembrane</keyword>
<comment type="similarity">
    <text evidence="2">Belongs to the EamA transporter family.</text>
</comment>
<evidence type="ECO:0000313" key="9">
    <source>
        <dbReference type="Proteomes" id="UP001597237"/>
    </source>
</evidence>
<organism evidence="8 9">
    <name type="scientific">Phenylobacterium terrae</name>
    <dbReference type="NCBI Taxonomy" id="2665495"/>
    <lineage>
        <taxon>Bacteria</taxon>
        <taxon>Pseudomonadati</taxon>
        <taxon>Pseudomonadota</taxon>
        <taxon>Alphaproteobacteria</taxon>
        <taxon>Caulobacterales</taxon>
        <taxon>Caulobacteraceae</taxon>
        <taxon>Phenylobacterium</taxon>
    </lineage>
</organism>
<feature type="transmembrane region" description="Helical" evidence="6">
    <location>
        <begin position="260"/>
        <end position="280"/>
    </location>
</feature>
<comment type="subcellular location">
    <subcellularLocation>
        <location evidence="1">Membrane</location>
        <topology evidence="1">Multi-pass membrane protein</topology>
    </subcellularLocation>
</comment>
<keyword evidence="5 6" id="KW-0472">Membrane</keyword>
<keyword evidence="9" id="KW-1185">Reference proteome</keyword>
<dbReference type="PANTHER" id="PTHR32322:SF2">
    <property type="entry name" value="EAMA DOMAIN-CONTAINING PROTEIN"/>
    <property type="match status" value="1"/>
</dbReference>
<evidence type="ECO:0000256" key="5">
    <source>
        <dbReference type="ARBA" id="ARBA00023136"/>
    </source>
</evidence>
<feature type="transmembrane region" description="Helical" evidence="6">
    <location>
        <begin position="88"/>
        <end position="108"/>
    </location>
</feature>
<accession>A0ABW4N734</accession>
<dbReference type="Gene3D" id="1.10.3730.20">
    <property type="match status" value="1"/>
</dbReference>
<name>A0ABW4N734_9CAUL</name>
<feature type="domain" description="EamA" evidence="7">
    <location>
        <begin position="8"/>
        <end position="132"/>
    </location>
</feature>
<reference evidence="9" key="1">
    <citation type="journal article" date="2019" name="Int. J. Syst. Evol. Microbiol.">
        <title>The Global Catalogue of Microorganisms (GCM) 10K type strain sequencing project: providing services to taxonomists for standard genome sequencing and annotation.</title>
        <authorList>
            <consortium name="The Broad Institute Genomics Platform"/>
            <consortium name="The Broad Institute Genome Sequencing Center for Infectious Disease"/>
            <person name="Wu L."/>
            <person name="Ma J."/>
        </authorList>
    </citation>
    <scope>NUCLEOTIDE SEQUENCE [LARGE SCALE GENOMIC DNA]</scope>
    <source>
        <strain evidence="9">DFY28</strain>
    </source>
</reference>
<evidence type="ECO:0000256" key="1">
    <source>
        <dbReference type="ARBA" id="ARBA00004141"/>
    </source>
</evidence>
<evidence type="ECO:0000256" key="6">
    <source>
        <dbReference type="SAM" id="Phobius"/>
    </source>
</evidence>